<keyword evidence="1" id="KW-0472">Membrane</keyword>
<keyword evidence="1" id="KW-1133">Transmembrane helix</keyword>
<evidence type="ECO:0000256" key="1">
    <source>
        <dbReference type="SAM" id="Phobius"/>
    </source>
</evidence>
<dbReference type="AlphaFoldDB" id="A0A0L9VIT4"/>
<sequence length="191" mass="20397">MKSSSISFFISIRENFNGHSSFSNDPLNFGDFSTSGTLLNSENDIPTLAFLSSILTVMGLGFGSALISSCRREGGDDGEEDARAAEQFRLVKVAIEVSGEKYDLAAVVMRRRRKGFSWCGLVQVAHGEGLPASMEDSQWWLKMTTICGSDGGGHGGLRLTTRLMMVEIGFGGGKVGRNGGKVGGDGFRVSI</sequence>
<feature type="transmembrane region" description="Helical" evidence="1">
    <location>
        <begin position="48"/>
        <end position="67"/>
    </location>
</feature>
<evidence type="ECO:0000313" key="2">
    <source>
        <dbReference type="EMBL" id="KOM54908.1"/>
    </source>
</evidence>
<reference evidence="3" key="1">
    <citation type="journal article" date="2015" name="Proc. Natl. Acad. Sci. U.S.A.">
        <title>Genome sequencing of adzuki bean (Vigna angularis) provides insight into high starch and low fat accumulation and domestication.</title>
        <authorList>
            <person name="Yang K."/>
            <person name="Tian Z."/>
            <person name="Chen C."/>
            <person name="Luo L."/>
            <person name="Zhao B."/>
            <person name="Wang Z."/>
            <person name="Yu L."/>
            <person name="Li Y."/>
            <person name="Sun Y."/>
            <person name="Li W."/>
            <person name="Chen Y."/>
            <person name="Li Y."/>
            <person name="Zhang Y."/>
            <person name="Ai D."/>
            <person name="Zhao J."/>
            <person name="Shang C."/>
            <person name="Ma Y."/>
            <person name="Wu B."/>
            <person name="Wang M."/>
            <person name="Gao L."/>
            <person name="Sun D."/>
            <person name="Zhang P."/>
            <person name="Guo F."/>
            <person name="Wang W."/>
            <person name="Li Y."/>
            <person name="Wang J."/>
            <person name="Varshney R.K."/>
            <person name="Wang J."/>
            <person name="Ling H.Q."/>
            <person name="Wan P."/>
        </authorList>
    </citation>
    <scope>NUCLEOTIDE SEQUENCE</scope>
    <source>
        <strain evidence="3">cv. Jingnong 6</strain>
    </source>
</reference>
<name>A0A0L9VIT4_PHAAN</name>
<organism evidence="2 3">
    <name type="scientific">Phaseolus angularis</name>
    <name type="common">Azuki bean</name>
    <name type="synonym">Vigna angularis</name>
    <dbReference type="NCBI Taxonomy" id="3914"/>
    <lineage>
        <taxon>Eukaryota</taxon>
        <taxon>Viridiplantae</taxon>
        <taxon>Streptophyta</taxon>
        <taxon>Embryophyta</taxon>
        <taxon>Tracheophyta</taxon>
        <taxon>Spermatophyta</taxon>
        <taxon>Magnoliopsida</taxon>
        <taxon>eudicotyledons</taxon>
        <taxon>Gunneridae</taxon>
        <taxon>Pentapetalae</taxon>
        <taxon>rosids</taxon>
        <taxon>fabids</taxon>
        <taxon>Fabales</taxon>
        <taxon>Fabaceae</taxon>
        <taxon>Papilionoideae</taxon>
        <taxon>50 kb inversion clade</taxon>
        <taxon>NPAAA clade</taxon>
        <taxon>indigoferoid/millettioid clade</taxon>
        <taxon>Phaseoleae</taxon>
        <taxon>Vigna</taxon>
    </lineage>
</organism>
<evidence type="ECO:0000313" key="3">
    <source>
        <dbReference type="Proteomes" id="UP000053144"/>
    </source>
</evidence>
<dbReference type="Proteomes" id="UP000053144">
    <property type="component" value="Chromosome 10"/>
</dbReference>
<protein>
    <submittedName>
        <fullName evidence="2">Uncharacterized protein</fullName>
    </submittedName>
</protein>
<dbReference type="Gramene" id="KOM54908">
    <property type="protein sequence ID" value="KOM54908"/>
    <property type="gene ID" value="LR48_Vigan10g080000"/>
</dbReference>
<proteinExistence type="predicted"/>
<keyword evidence="1" id="KW-0812">Transmembrane</keyword>
<dbReference type="EMBL" id="CM003380">
    <property type="protein sequence ID" value="KOM54908.1"/>
    <property type="molecule type" value="Genomic_DNA"/>
</dbReference>
<accession>A0A0L9VIT4</accession>
<gene>
    <name evidence="2" type="ORF">LR48_Vigan10g080000</name>
</gene>